<feature type="transmembrane region" description="Helical" evidence="1">
    <location>
        <begin position="360"/>
        <end position="381"/>
    </location>
</feature>
<dbReference type="Gene3D" id="3.30.70.1430">
    <property type="entry name" value="Multidrug efflux transporter AcrB pore domain"/>
    <property type="match status" value="2"/>
</dbReference>
<dbReference type="Pfam" id="PF00873">
    <property type="entry name" value="ACR_tran"/>
    <property type="match status" value="1"/>
</dbReference>
<keyword evidence="1" id="KW-0812">Transmembrane</keyword>
<feature type="transmembrane region" description="Helical" evidence="1">
    <location>
        <begin position="463"/>
        <end position="487"/>
    </location>
</feature>
<organism evidence="2 3">
    <name type="scientific">Pleomorphomonas carboxyditropha</name>
    <dbReference type="NCBI Taxonomy" id="2023338"/>
    <lineage>
        <taxon>Bacteria</taxon>
        <taxon>Pseudomonadati</taxon>
        <taxon>Pseudomonadota</taxon>
        <taxon>Alphaproteobacteria</taxon>
        <taxon>Hyphomicrobiales</taxon>
        <taxon>Pleomorphomonadaceae</taxon>
        <taxon>Pleomorphomonas</taxon>
    </lineage>
</organism>
<dbReference type="SUPFAM" id="SSF82714">
    <property type="entry name" value="Multidrug efflux transporter AcrB TolC docking domain, DN and DC subdomains"/>
    <property type="match status" value="2"/>
</dbReference>
<feature type="transmembrane region" description="Helical" evidence="1">
    <location>
        <begin position="907"/>
        <end position="932"/>
    </location>
</feature>
<dbReference type="RefSeq" id="WP_100082803.1">
    <property type="nucleotide sequence ID" value="NZ_NQVN01000023.1"/>
</dbReference>
<dbReference type="PANTHER" id="PTHR32063:SF21">
    <property type="entry name" value="MULTIDRUG RESISTANCE PROTEIN MDTB"/>
    <property type="match status" value="1"/>
</dbReference>
<feature type="transmembrane region" description="Helical" evidence="1">
    <location>
        <begin position="953"/>
        <end position="973"/>
    </location>
</feature>
<comment type="caution">
    <text evidence="2">The sequence shown here is derived from an EMBL/GenBank/DDBJ whole genome shotgun (WGS) entry which is preliminary data.</text>
</comment>
<dbReference type="OrthoDB" id="9807350at2"/>
<proteinExistence type="predicted"/>
<feature type="transmembrane region" description="Helical" evidence="1">
    <location>
        <begin position="334"/>
        <end position="353"/>
    </location>
</feature>
<keyword evidence="3" id="KW-1185">Reference proteome</keyword>
<dbReference type="PANTHER" id="PTHR32063">
    <property type="match status" value="1"/>
</dbReference>
<dbReference type="EMBL" id="NQVN01000023">
    <property type="protein sequence ID" value="PIO96958.1"/>
    <property type="molecule type" value="Genomic_DNA"/>
</dbReference>
<keyword evidence="1" id="KW-0472">Membrane</keyword>
<reference evidence="2 3" key="1">
    <citation type="submission" date="2017-08" db="EMBL/GenBank/DDBJ databases">
        <title>Pleomorphomonas carboxidotrophicus sp. nov., a new mesophilic hydrogenogenic carboxidotroph.</title>
        <authorList>
            <person name="Esquivel-Elizondo S."/>
            <person name="Krajmalnik-Brown R."/>
            <person name="Maldonado J."/>
        </authorList>
    </citation>
    <scope>NUCLEOTIDE SEQUENCE [LARGE SCALE GENOMIC DNA]</scope>
    <source>
        <strain evidence="2 3">SVCO-16</strain>
    </source>
</reference>
<feature type="transmembrane region" description="Helical" evidence="1">
    <location>
        <begin position="529"/>
        <end position="547"/>
    </location>
</feature>
<evidence type="ECO:0000256" key="1">
    <source>
        <dbReference type="SAM" id="Phobius"/>
    </source>
</evidence>
<keyword evidence="1" id="KW-1133">Transmembrane helix</keyword>
<dbReference type="GO" id="GO:0042910">
    <property type="term" value="F:xenobiotic transmembrane transporter activity"/>
    <property type="evidence" value="ECO:0007669"/>
    <property type="project" value="TreeGrafter"/>
</dbReference>
<feature type="transmembrane region" description="Helical" evidence="1">
    <location>
        <begin position="431"/>
        <end position="451"/>
    </location>
</feature>
<dbReference type="InterPro" id="IPR001036">
    <property type="entry name" value="Acrflvin-R"/>
</dbReference>
<dbReference type="Proteomes" id="UP000231070">
    <property type="component" value="Unassembled WGS sequence"/>
</dbReference>
<sequence length="1032" mass="108633">MNLPALFIRRPVAAILLAIGLSLAGFFAYRLLPVAALPRVDFPTITVSAQLSGASPETMATAVATPLIKQFQTISGIDTISARSSLGSTSITLQFELSRDIDSAAADVQSAIDSARRRLPDNMTSDPSYRKVNPADMPILLLSVTSPTVPLTELDSLAQNVLSPAISTISGVAQAQIFGSQKYAVRVEADPDRLAARGIGLDQLATAIANANNQSPVGSMDNPAQTITLDAPTQLTSADGFRTLIVSAAKAGPVRLGDVADVIDSVENRDQASWYDGTRAITLAVQRQPDANTVEVVDAIKAALPAITAQLPASVDVSLMNDNSAPIRAAVADVQFTLLLTIGLVVLVIYLFLGKLYTTAIPAIAVPLSILIAFGAMYVLGYSIDNMSLLALTLSVGLVVDDAIVMLENIVHHIEQGEKPMAAAFKGSAEVTSTIISMSLSLIAVFLPILLMGGVVGRLFTEFGMVVSLAITASALVSLTVTPTLAARLPADIGAPPGRYSLAGLFDAGFSRVLAGYSKSVGWTLRHPLPMVLVFLATFAGSAWLFASLPKSFLPQEDIGQLSISTQARQDISYDAMAILQKQAADVVGRDPAVAHVNARVGDSQLNSGGMNVQLKPAAERDALDVVVGRLRQSLGHIVGLQSFVTPSQSLRLGGRSSQSQYQLVVQSLDAGQLGDWAERLRAAMAQDTANFTDVATDLQNNALQARIVIDRDRAEIYGITAATLRNTLGEGFGEQSVADIQSTGDSYSVILEYAPGLAWNNDRLSELRIRSSTTGALVPLTAFASVERQSGPVTLNQTGQLTSITVSFNLPQGVSLGAATSRIDAIKQEIGLPSTVFTAFAGTAQVFAQSTANTPLLILAAILTIYVVLGVLYESFIHPLTILSGLPSAALGALLALKLTGMDLSIIALIGILMLIGIVKKNAIMMVDVALQMMREDGAEARAAIHEAATRRFRPIMMTTFCALLGTLPIAIGHGASAELRQPLGVAVVGGLVVSQLLTLYITPVIFVGCERLRGMVSRRSEPAVAETPAE</sequence>
<dbReference type="PRINTS" id="PR00702">
    <property type="entry name" value="ACRIFLAVINRP"/>
</dbReference>
<feature type="transmembrane region" description="Helical" evidence="1">
    <location>
        <begin position="985"/>
        <end position="1011"/>
    </location>
</feature>
<evidence type="ECO:0000313" key="3">
    <source>
        <dbReference type="Proteomes" id="UP000231070"/>
    </source>
</evidence>
<dbReference type="GO" id="GO:0005886">
    <property type="term" value="C:plasma membrane"/>
    <property type="evidence" value="ECO:0007669"/>
    <property type="project" value="TreeGrafter"/>
</dbReference>
<dbReference type="FunFam" id="3.30.70.1430:FF:000001">
    <property type="entry name" value="Efflux pump membrane transporter"/>
    <property type="match status" value="1"/>
</dbReference>
<dbReference type="Gene3D" id="1.20.1640.10">
    <property type="entry name" value="Multidrug efflux transporter AcrB transmembrane domain"/>
    <property type="match status" value="2"/>
</dbReference>
<evidence type="ECO:0000313" key="2">
    <source>
        <dbReference type="EMBL" id="PIO96958.1"/>
    </source>
</evidence>
<protein>
    <submittedName>
        <fullName evidence="2">Acriflavine resistance protein B</fullName>
    </submittedName>
</protein>
<feature type="transmembrane region" description="Helical" evidence="1">
    <location>
        <begin position="855"/>
        <end position="874"/>
    </location>
</feature>
<dbReference type="Gene3D" id="3.30.70.1320">
    <property type="entry name" value="Multidrug efflux transporter AcrB pore domain like"/>
    <property type="match status" value="1"/>
</dbReference>
<dbReference type="Gene3D" id="3.30.2090.10">
    <property type="entry name" value="Multidrug efflux transporter AcrB TolC docking domain, DN and DC subdomains"/>
    <property type="match status" value="2"/>
</dbReference>
<dbReference type="Gene3D" id="3.30.70.1440">
    <property type="entry name" value="Multidrug efflux transporter AcrB pore domain"/>
    <property type="match status" value="1"/>
</dbReference>
<dbReference type="SUPFAM" id="SSF82866">
    <property type="entry name" value="Multidrug efflux transporter AcrB transmembrane domain"/>
    <property type="match status" value="2"/>
</dbReference>
<gene>
    <name evidence="2" type="ORF">CJ014_22735</name>
</gene>
<dbReference type="InterPro" id="IPR027463">
    <property type="entry name" value="AcrB_DN_DC_subdom"/>
</dbReference>
<name>A0A2G9WQG7_9HYPH</name>
<accession>A0A2G9WQG7</accession>
<dbReference type="SUPFAM" id="SSF82693">
    <property type="entry name" value="Multidrug efflux transporter AcrB pore domain, PN1, PN2, PC1 and PC2 subdomains"/>
    <property type="match status" value="4"/>
</dbReference>
<dbReference type="AlphaFoldDB" id="A0A2G9WQG7"/>